<proteinExistence type="predicted"/>
<evidence type="ECO:0000313" key="2">
    <source>
        <dbReference type="Proteomes" id="UP000805193"/>
    </source>
</evidence>
<reference evidence="1 2" key="1">
    <citation type="journal article" date="2020" name="Cell">
        <title>Large-Scale Comparative Analyses of Tick Genomes Elucidate Their Genetic Diversity and Vector Capacities.</title>
        <authorList>
            <consortium name="Tick Genome and Microbiome Consortium (TIGMIC)"/>
            <person name="Jia N."/>
            <person name="Wang J."/>
            <person name="Shi W."/>
            <person name="Du L."/>
            <person name="Sun Y."/>
            <person name="Zhan W."/>
            <person name="Jiang J.F."/>
            <person name="Wang Q."/>
            <person name="Zhang B."/>
            <person name="Ji P."/>
            <person name="Bell-Sakyi L."/>
            <person name="Cui X.M."/>
            <person name="Yuan T.T."/>
            <person name="Jiang B.G."/>
            <person name="Yang W.F."/>
            <person name="Lam T.T."/>
            <person name="Chang Q.C."/>
            <person name="Ding S.J."/>
            <person name="Wang X.J."/>
            <person name="Zhu J.G."/>
            <person name="Ruan X.D."/>
            <person name="Zhao L."/>
            <person name="Wei J.T."/>
            <person name="Ye R.Z."/>
            <person name="Que T.C."/>
            <person name="Du C.H."/>
            <person name="Zhou Y.H."/>
            <person name="Cheng J.X."/>
            <person name="Dai P.F."/>
            <person name="Guo W.B."/>
            <person name="Han X.H."/>
            <person name="Huang E.J."/>
            <person name="Li L.F."/>
            <person name="Wei W."/>
            <person name="Gao Y.C."/>
            <person name="Liu J.Z."/>
            <person name="Shao H.Z."/>
            <person name="Wang X."/>
            <person name="Wang C.C."/>
            <person name="Yang T.C."/>
            <person name="Huo Q.B."/>
            <person name="Li W."/>
            <person name="Chen H.Y."/>
            <person name="Chen S.E."/>
            <person name="Zhou L.G."/>
            <person name="Ni X.B."/>
            <person name="Tian J.H."/>
            <person name="Sheng Y."/>
            <person name="Liu T."/>
            <person name="Pan Y.S."/>
            <person name="Xia L.Y."/>
            <person name="Li J."/>
            <person name="Zhao F."/>
            <person name="Cao W.C."/>
        </authorList>
    </citation>
    <scope>NUCLEOTIDE SEQUENCE [LARGE SCALE GENOMIC DNA]</scope>
    <source>
        <strain evidence="1">Iper-2018</strain>
    </source>
</reference>
<comment type="caution">
    <text evidence="1">The sequence shown here is derived from an EMBL/GenBank/DDBJ whole genome shotgun (WGS) entry which is preliminary data.</text>
</comment>
<evidence type="ECO:0000313" key="1">
    <source>
        <dbReference type="EMBL" id="KAG0431579.1"/>
    </source>
</evidence>
<gene>
    <name evidence="1" type="ORF">HPB47_021633</name>
</gene>
<keyword evidence="2" id="KW-1185">Reference proteome</keyword>
<organism evidence="1 2">
    <name type="scientific">Ixodes persulcatus</name>
    <name type="common">Taiga tick</name>
    <dbReference type="NCBI Taxonomy" id="34615"/>
    <lineage>
        <taxon>Eukaryota</taxon>
        <taxon>Metazoa</taxon>
        <taxon>Ecdysozoa</taxon>
        <taxon>Arthropoda</taxon>
        <taxon>Chelicerata</taxon>
        <taxon>Arachnida</taxon>
        <taxon>Acari</taxon>
        <taxon>Parasitiformes</taxon>
        <taxon>Ixodida</taxon>
        <taxon>Ixodoidea</taxon>
        <taxon>Ixodidae</taxon>
        <taxon>Ixodinae</taxon>
        <taxon>Ixodes</taxon>
    </lineage>
</organism>
<dbReference type="Proteomes" id="UP000805193">
    <property type="component" value="Unassembled WGS sequence"/>
</dbReference>
<protein>
    <submittedName>
        <fullName evidence="1">Uncharacterized protein</fullName>
    </submittedName>
</protein>
<accession>A0AC60QC88</accession>
<sequence length="179" mass="20420">MHPSSTEPEVVSFAAVSGPFDCRDSALLFPLHSLLDDPQRAAHGHGKDKHQCRYCTYSSEVVSNVIRHERMHTGEKPFECHICRKALTRKTNLVAHLRSHTGEKPFSCQVCGKTFSKKNLGYHMMTHTRTRGRTDPSSLNKHRWIHLVYHPFVCQECGRTFVCKEKLIEHGTVHSLSLC</sequence>
<dbReference type="EMBL" id="JABSTQ010009212">
    <property type="protein sequence ID" value="KAG0431579.1"/>
    <property type="molecule type" value="Genomic_DNA"/>
</dbReference>
<name>A0AC60QC88_IXOPE</name>